<keyword evidence="3" id="KW-0347">Helicase</keyword>
<dbReference type="Gramene" id="rna-AYBTSS11_LOCUS2112">
    <property type="protein sequence ID" value="CAJ1858568.1"/>
    <property type="gene ID" value="gene-AYBTSS11_LOCUS2112"/>
</dbReference>
<dbReference type="GO" id="GO:0005634">
    <property type="term" value="C:nucleus"/>
    <property type="evidence" value="ECO:0007669"/>
    <property type="project" value="UniProtKB-SubCell"/>
</dbReference>
<keyword evidence="8" id="KW-1185">Reference proteome</keyword>
<dbReference type="EMBL" id="OY731398">
    <property type="protein sequence ID" value="CAJ1858568.1"/>
    <property type="molecule type" value="Genomic_DNA"/>
</dbReference>
<name>A0AA86RXW2_9FABA</name>
<keyword evidence="3" id="KW-0378">Hydrolase</keyword>
<dbReference type="GO" id="GO:0080188">
    <property type="term" value="P:gene silencing by siRNA-directed DNA methylation"/>
    <property type="evidence" value="ECO:0007669"/>
    <property type="project" value="InterPro"/>
</dbReference>
<comment type="subcellular location">
    <subcellularLocation>
        <location evidence="1">Nucleus</location>
    </subcellularLocation>
</comment>
<dbReference type="GO" id="GO:0005524">
    <property type="term" value="F:ATP binding"/>
    <property type="evidence" value="ECO:0007669"/>
    <property type="project" value="UniProtKB-KW"/>
</dbReference>
<sequence length="557" mass="63568">MLFLTAFEAFLSGSWKAVELIKIESGTASLLSIDNHYMEKDLFSDIRIRSRKATLSDCINFLRPGIDICVLSSSKSGDSNSDGFSAKHVWVDAKINSIQRKPHNSECSCQYHVNFYVNQGSLGTEIKTLLKEVKIIGINEIAILQKLERTSCEDQHYRWESSEDCSRLPHSKLMLGKFLSDLSWLVVTSVLKKVSFCARSVKNKIVYQILGTGVANSSLNMHSSISVVNFEVNRDGQFKPIVAQVDVSDTDTNISGHAYDSHYDEGSLSHVLGLRRSNRRNIQPERYFVSGNLSEIKVGNIRTWPYKIKKRKEDDDVSSCQHIIVYHRKNGKKELKSAKSAETNQNEHQTQLDSYPRLEERDSLALEHPLLNDKITRSNANHSNPDHKRKRLLDLDDDEGSDPEGKELNFNVSSNKGNDRSLNATAYKEMIDSYLKDINRTPMEEEPTVMNLWKKISNLEQKKKAEIPQREEEKQISEMDILWREMEMALTSCHIEEGSNGANFAEVSEESDHTCQHDYRLYEEIGVYCFKCGFVKTEIKYVTPPFVSSEQNLKCVV</sequence>
<dbReference type="Proteomes" id="UP001189624">
    <property type="component" value="Chromosome 1"/>
</dbReference>
<dbReference type="InterPro" id="IPR044567">
    <property type="entry name" value="CLSY/DRD1"/>
</dbReference>
<evidence type="ECO:0000256" key="1">
    <source>
        <dbReference type="ARBA" id="ARBA00004123"/>
    </source>
</evidence>
<feature type="region of interest" description="Disordered" evidence="6">
    <location>
        <begin position="331"/>
        <end position="358"/>
    </location>
</feature>
<keyword evidence="2" id="KW-0547">Nucleotide-binding</keyword>
<evidence type="ECO:0000256" key="4">
    <source>
        <dbReference type="ARBA" id="ARBA00022840"/>
    </source>
</evidence>
<gene>
    <name evidence="7" type="ORF">AYBTSS11_LOCUS2112</name>
</gene>
<keyword evidence="5" id="KW-0539">Nucleus</keyword>
<feature type="compositionally biased region" description="Polar residues" evidence="6">
    <location>
        <begin position="340"/>
        <end position="353"/>
    </location>
</feature>
<proteinExistence type="predicted"/>
<protein>
    <submittedName>
        <fullName evidence="7">Uncharacterized protein</fullName>
    </submittedName>
</protein>
<dbReference type="PANTHER" id="PTHR45821">
    <property type="entry name" value="SNF2 DOMAIN-CONTAINING PROTEIN CLASSY 2-RELATED"/>
    <property type="match status" value="1"/>
</dbReference>
<reference evidence="7" key="1">
    <citation type="submission" date="2023-10" db="EMBL/GenBank/DDBJ databases">
        <authorList>
            <person name="Domelevo Entfellner J.-B."/>
        </authorList>
    </citation>
    <scope>NUCLEOTIDE SEQUENCE</scope>
</reference>
<keyword evidence="4" id="KW-0067">ATP-binding</keyword>
<organism evidence="7 8">
    <name type="scientific">Sphenostylis stenocarpa</name>
    <dbReference type="NCBI Taxonomy" id="92480"/>
    <lineage>
        <taxon>Eukaryota</taxon>
        <taxon>Viridiplantae</taxon>
        <taxon>Streptophyta</taxon>
        <taxon>Embryophyta</taxon>
        <taxon>Tracheophyta</taxon>
        <taxon>Spermatophyta</taxon>
        <taxon>Magnoliopsida</taxon>
        <taxon>eudicotyledons</taxon>
        <taxon>Gunneridae</taxon>
        <taxon>Pentapetalae</taxon>
        <taxon>rosids</taxon>
        <taxon>fabids</taxon>
        <taxon>Fabales</taxon>
        <taxon>Fabaceae</taxon>
        <taxon>Papilionoideae</taxon>
        <taxon>50 kb inversion clade</taxon>
        <taxon>NPAAA clade</taxon>
        <taxon>indigoferoid/millettioid clade</taxon>
        <taxon>Phaseoleae</taxon>
        <taxon>Sphenostylis</taxon>
    </lineage>
</organism>
<evidence type="ECO:0000256" key="2">
    <source>
        <dbReference type="ARBA" id="ARBA00022741"/>
    </source>
</evidence>
<evidence type="ECO:0000256" key="5">
    <source>
        <dbReference type="ARBA" id="ARBA00023242"/>
    </source>
</evidence>
<feature type="region of interest" description="Disordered" evidence="6">
    <location>
        <begin position="370"/>
        <end position="421"/>
    </location>
</feature>
<evidence type="ECO:0000256" key="6">
    <source>
        <dbReference type="SAM" id="MobiDB-lite"/>
    </source>
</evidence>
<dbReference type="PANTHER" id="PTHR45821:SF2">
    <property type="entry name" value="SNF2 DOMAIN-CONTAINING PROTEIN CLASSY 2"/>
    <property type="match status" value="1"/>
</dbReference>
<feature type="compositionally biased region" description="Polar residues" evidence="6">
    <location>
        <begin position="410"/>
        <end position="421"/>
    </location>
</feature>
<evidence type="ECO:0000256" key="3">
    <source>
        <dbReference type="ARBA" id="ARBA00022806"/>
    </source>
</evidence>
<accession>A0AA86RXW2</accession>
<dbReference type="AlphaFoldDB" id="A0AA86RXW2"/>
<evidence type="ECO:0000313" key="8">
    <source>
        <dbReference type="Proteomes" id="UP001189624"/>
    </source>
</evidence>
<dbReference type="GO" id="GO:0004386">
    <property type="term" value="F:helicase activity"/>
    <property type="evidence" value="ECO:0007669"/>
    <property type="project" value="UniProtKB-KW"/>
</dbReference>
<evidence type="ECO:0000313" key="7">
    <source>
        <dbReference type="EMBL" id="CAJ1858568.1"/>
    </source>
</evidence>